<dbReference type="PANTHER" id="PTHR48090:SF7">
    <property type="entry name" value="RFBJ PROTEIN"/>
    <property type="match status" value="1"/>
</dbReference>
<dbReference type="InterPro" id="IPR029044">
    <property type="entry name" value="Nucleotide-diphossugar_trans"/>
</dbReference>
<evidence type="ECO:0000313" key="4">
    <source>
        <dbReference type="EMBL" id="MFF0456667.1"/>
    </source>
</evidence>
<dbReference type="InterPro" id="IPR050256">
    <property type="entry name" value="Glycosyltransferase_2"/>
</dbReference>
<feature type="compositionally biased region" description="Basic and acidic residues" evidence="2">
    <location>
        <begin position="77"/>
        <end position="86"/>
    </location>
</feature>
<feature type="compositionally biased region" description="Low complexity" evidence="2">
    <location>
        <begin position="88"/>
        <end position="105"/>
    </location>
</feature>
<evidence type="ECO:0000256" key="2">
    <source>
        <dbReference type="SAM" id="MobiDB-lite"/>
    </source>
</evidence>
<feature type="domain" description="Glycosyltransferase 2-like" evidence="3">
    <location>
        <begin position="4"/>
        <end position="62"/>
    </location>
</feature>
<dbReference type="Proteomes" id="UP001601521">
    <property type="component" value="Unassembled WGS sequence"/>
</dbReference>
<evidence type="ECO:0000259" key="3">
    <source>
        <dbReference type="Pfam" id="PF00535"/>
    </source>
</evidence>
<sequence>MILSVVVPALNEAPVIEDTLSRLVVQDAVDEVIVVDNGSDDGTPHIVEQFAAAHPKVQPIRRCSSSTNRSVAYRRRATPDSTRREAISSPVPTPTRSSPTTGRPPFATTSPHTRIPRP</sequence>
<evidence type="ECO:0000313" key="5">
    <source>
        <dbReference type="Proteomes" id="UP001601521"/>
    </source>
</evidence>
<dbReference type="PANTHER" id="PTHR48090">
    <property type="entry name" value="UNDECAPRENYL-PHOSPHATE 4-DEOXY-4-FORMAMIDO-L-ARABINOSE TRANSFERASE-RELATED"/>
    <property type="match status" value="1"/>
</dbReference>
<proteinExistence type="inferred from homology"/>
<evidence type="ECO:0000256" key="1">
    <source>
        <dbReference type="ARBA" id="ARBA00006739"/>
    </source>
</evidence>
<dbReference type="Gene3D" id="3.90.550.10">
    <property type="entry name" value="Spore Coat Polysaccharide Biosynthesis Protein SpsA, Chain A"/>
    <property type="match status" value="1"/>
</dbReference>
<accession>A0ABW6NQF5</accession>
<name>A0ABW6NQF5_9NOCA</name>
<organism evidence="4 5">
    <name type="scientific">Nocardia africana</name>
    <dbReference type="NCBI Taxonomy" id="134964"/>
    <lineage>
        <taxon>Bacteria</taxon>
        <taxon>Bacillati</taxon>
        <taxon>Actinomycetota</taxon>
        <taxon>Actinomycetes</taxon>
        <taxon>Mycobacteriales</taxon>
        <taxon>Nocardiaceae</taxon>
        <taxon>Nocardia</taxon>
    </lineage>
</organism>
<dbReference type="SUPFAM" id="SSF53448">
    <property type="entry name" value="Nucleotide-diphospho-sugar transferases"/>
    <property type="match status" value="1"/>
</dbReference>
<dbReference type="RefSeq" id="WP_387253533.1">
    <property type="nucleotide sequence ID" value="NZ_JBIALX010000011.1"/>
</dbReference>
<protein>
    <submittedName>
        <fullName evidence="4">Glycosyltransferase family 2 protein</fullName>
    </submittedName>
</protein>
<dbReference type="Pfam" id="PF00535">
    <property type="entry name" value="Glycos_transf_2"/>
    <property type="match status" value="1"/>
</dbReference>
<comment type="similarity">
    <text evidence="1">Belongs to the glycosyltransferase 2 family.</text>
</comment>
<keyword evidence="5" id="KW-1185">Reference proteome</keyword>
<dbReference type="InterPro" id="IPR001173">
    <property type="entry name" value="Glyco_trans_2-like"/>
</dbReference>
<comment type="caution">
    <text evidence="4">The sequence shown here is derived from an EMBL/GenBank/DDBJ whole genome shotgun (WGS) entry which is preliminary data.</text>
</comment>
<feature type="region of interest" description="Disordered" evidence="2">
    <location>
        <begin position="56"/>
        <end position="118"/>
    </location>
</feature>
<dbReference type="EMBL" id="JBIALX010000011">
    <property type="protein sequence ID" value="MFF0456667.1"/>
    <property type="molecule type" value="Genomic_DNA"/>
</dbReference>
<gene>
    <name evidence="4" type="ORF">ACFYTH_25180</name>
</gene>
<reference evidence="4 5" key="1">
    <citation type="submission" date="2024-10" db="EMBL/GenBank/DDBJ databases">
        <title>The Natural Products Discovery Center: Release of the First 8490 Sequenced Strains for Exploring Actinobacteria Biosynthetic Diversity.</title>
        <authorList>
            <person name="Kalkreuter E."/>
            <person name="Kautsar S.A."/>
            <person name="Yang D."/>
            <person name="Bader C.D."/>
            <person name="Teijaro C.N."/>
            <person name="Fluegel L."/>
            <person name="Davis C.M."/>
            <person name="Simpson J.R."/>
            <person name="Lauterbach L."/>
            <person name="Steele A.D."/>
            <person name="Gui C."/>
            <person name="Meng S."/>
            <person name="Li G."/>
            <person name="Viehrig K."/>
            <person name="Ye F."/>
            <person name="Su P."/>
            <person name="Kiefer A.F."/>
            <person name="Nichols A."/>
            <person name="Cepeda A.J."/>
            <person name="Yan W."/>
            <person name="Fan B."/>
            <person name="Jiang Y."/>
            <person name="Adhikari A."/>
            <person name="Zheng C.-J."/>
            <person name="Schuster L."/>
            <person name="Cowan T.M."/>
            <person name="Smanski M.J."/>
            <person name="Chevrette M.G."/>
            <person name="De Carvalho L.P.S."/>
            <person name="Shen B."/>
        </authorList>
    </citation>
    <scope>NUCLEOTIDE SEQUENCE [LARGE SCALE GENOMIC DNA]</scope>
    <source>
        <strain evidence="4 5">NPDC004550</strain>
    </source>
</reference>